<comment type="caution">
    <text evidence="1">The sequence shown here is derived from an EMBL/GenBank/DDBJ whole genome shotgun (WGS) entry which is preliminary data.</text>
</comment>
<evidence type="ECO:0000313" key="2">
    <source>
        <dbReference type="Proteomes" id="UP000652176"/>
    </source>
</evidence>
<proteinExistence type="predicted"/>
<organism evidence="1 2">
    <name type="scientific">Methylomonas albis</name>
    <dbReference type="NCBI Taxonomy" id="1854563"/>
    <lineage>
        <taxon>Bacteria</taxon>
        <taxon>Pseudomonadati</taxon>
        <taxon>Pseudomonadota</taxon>
        <taxon>Gammaproteobacteria</taxon>
        <taxon>Methylococcales</taxon>
        <taxon>Methylococcaceae</taxon>
        <taxon>Methylomonas</taxon>
    </lineage>
</organism>
<dbReference type="RefSeq" id="WP_192373010.1">
    <property type="nucleotide sequence ID" value="NZ_CAJHIV010000001.1"/>
</dbReference>
<reference evidence="1 2" key="1">
    <citation type="submission" date="2020-09" db="EMBL/GenBank/DDBJ databases">
        <title>Methylomonas albis sp. nov. and Methylomonas fluvii sp. nov.: Two cold-adapted methanotrophs from the River Elbe and an amended description of Methylovulum psychrotolerans strain Eb1.</title>
        <authorList>
            <person name="Bussmann I.K."/>
            <person name="Klings K.-W."/>
            <person name="Warnstedt J."/>
            <person name="Hoppert M."/>
            <person name="Saborowski A."/>
            <person name="Horn F."/>
            <person name="Liebner S."/>
        </authorList>
    </citation>
    <scope>NUCLEOTIDE SEQUENCE [LARGE SCALE GENOMIC DNA]</scope>
    <source>
        <strain evidence="1 2">EbA</strain>
    </source>
</reference>
<protein>
    <recommendedName>
        <fullName evidence="3">GIY-YIG domain-containing protein</fullName>
    </recommendedName>
</protein>
<dbReference type="EMBL" id="JACXSS010000001">
    <property type="protein sequence ID" value="MBD9354812.1"/>
    <property type="molecule type" value="Genomic_DNA"/>
</dbReference>
<keyword evidence="2" id="KW-1185">Reference proteome</keyword>
<dbReference type="SUPFAM" id="SSF82771">
    <property type="entry name" value="GIY-YIG endonuclease"/>
    <property type="match status" value="1"/>
</dbReference>
<evidence type="ECO:0000313" key="1">
    <source>
        <dbReference type="EMBL" id="MBD9354812.1"/>
    </source>
</evidence>
<evidence type="ECO:0008006" key="3">
    <source>
        <dbReference type="Google" id="ProtNLM"/>
    </source>
</evidence>
<gene>
    <name evidence="1" type="ORF">IE877_02735</name>
</gene>
<dbReference type="Proteomes" id="UP000652176">
    <property type="component" value="Unassembled WGS sequence"/>
</dbReference>
<sequence length="107" mass="12342">MTLYLPVKMRFKLINHLSLDVVKNSKYLIYAHQCSEGVFVGMAADPVKRWQEHLSDANTEFSHNYNDSFRRAIRKCGNNFIHYIIGVANTENLAKDKEAIAIEYYAA</sequence>
<accession>A0ABR9CVE7</accession>
<dbReference type="InterPro" id="IPR035901">
    <property type="entry name" value="GIY-YIG_endonuc_sf"/>
</dbReference>
<dbReference type="Gene3D" id="3.40.1440.10">
    <property type="entry name" value="GIY-YIG endonuclease"/>
    <property type="match status" value="1"/>
</dbReference>
<name>A0ABR9CVE7_9GAMM</name>